<organism evidence="1">
    <name type="scientific">Peptoniphilus harei</name>
    <dbReference type="NCBI Taxonomy" id="54005"/>
    <lineage>
        <taxon>Bacteria</taxon>
        <taxon>Bacillati</taxon>
        <taxon>Bacillota</taxon>
        <taxon>Tissierellia</taxon>
        <taxon>Tissierellales</taxon>
        <taxon>Peptoniphilaceae</taxon>
        <taxon>Peptoniphilus</taxon>
    </lineage>
</organism>
<dbReference type="EMBL" id="LRQE01000003">
    <property type="protein sequence ID" value="KXA31748.1"/>
    <property type="molecule type" value="Genomic_DNA"/>
</dbReference>
<sequence length="48" mass="5568">MTYHQFAKQIDGRSVRKLELATICVLLFNSRSTFCVVMDRAPARSFKM</sequence>
<dbReference type="AlphaFoldDB" id="A0A133PSF8"/>
<reference evidence="1 2" key="1">
    <citation type="submission" date="2016-01" db="EMBL/GenBank/DDBJ databases">
        <authorList>
            <person name="Oliw E.H."/>
        </authorList>
    </citation>
    <scope>NUCLEOTIDE SEQUENCE [LARGE SCALE GENOMIC DNA]</scope>
    <source>
        <strain evidence="1 2">CMW7756A</strain>
    </source>
</reference>
<dbReference type="PATRIC" id="fig|54005.3.peg.119"/>
<feature type="non-terminal residue" evidence="1">
    <location>
        <position position="48"/>
    </location>
</feature>
<gene>
    <name evidence="1" type="ORF">HMPREF3229_00120</name>
</gene>
<accession>A0A133PSF8</accession>
<comment type="caution">
    <text evidence="1">The sequence shown here is derived from an EMBL/GenBank/DDBJ whole genome shotgun (WGS) entry which is preliminary data.</text>
</comment>
<dbReference type="Proteomes" id="UP000070174">
    <property type="component" value="Unassembled WGS sequence"/>
</dbReference>
<proteinExistence type="predicted"/>
<protein>
    <submittedName>
        <fullName evidence="1">Uncharacterized protein</fullName>
    </submittedName>
</protein>
<evidence type="ECO:0000313" key="1">
    <source>
        <dbReference type="EMBL" id="KXA31748.1"/>
    </source>
</evidence>
<name>A0A133PSF8_9FIRM</name>
<evidence type="ECO:0000313" key="2">
    <source>
        <dbReference type="Proteomes" id="UP000070174"/>
    </source>
</evidence>